<dbReference type="InterPro" id="IPR017451">
    <property type="entry name" value="F-box-assoc_interact_dom"/>
</dbReference>
<dbReference type="OMA" id="DAHICKE"/>
<evidence type="ECO:0000313" key="3">
    <source>
        <dbReference type="EMBL" id="PRQ38381.1"/>
    </source>
</evidence>
<name>A0A2P6QW49_ROSCH</name>
<gene>
    <name evidence="3" type="ORF">RchiOBHm_Chr4g0413281</name>
</gene>
<dbReference type="InterPro" id="IPR001810">
    <property type="entry name" value="F-box_dom"/>
</dbReference>
<dbReference type="Pfam" id="PF07734">
    <property type="entry name" value="FBA_1"/>
    <property type="match status" value="1"/>
</dbReference>
<sequence>MDILSRLSSVKILFNCRRVCKEWFNIISDPQFARLQLPRSSIGVAMLIQSYSDRKQQSNLDFTYIEEKAGSSQPWLERKKFAPLPISKYALINSCNGLLCLTGSKEGEFSFSFYVCNPILGQYITLPIPSPTFKKAWNGLCCMNDFVALGFSASANKYKVLQTDYGTREAFIYILSTRVWKSIGKAPTGTFCLSFNALLHESLHWISYGNPYPYWRIYSFNFEREKFRSLPPPSIDDQKMDNLLRLGVLESSLLLCVFPRHRVRCNGWVMKNYGVQESWTKAFVVDRNPQFARTGVYEPILFLSDGEILMKSDCGVIRYNL</sequence>
<evidence type="ECO:0000313" key="4">
    <source>
        <dbReference type="Proteomes" id="UP000238479"/>
    </source>
</evidence>
<dbReference type="AlphaFoldDB" id="A0A2P6QW49"/>
<dbReference type="PANTHER" id="PTHR31672">
    <property type="entry name" value="BNACNNG10540D PROTEIN"/>
    <property type="match status" value="1"/>
</dbReference>
<dbReference type="SUPFAM" id="SSF81383">
    <property type="entry name" value="F-box domain"/>
    <property type="match status" value="1"/>
</dbReference>
<dbReference type="NCBIfam" id="TIGR01640">
    <property type="entry name" value="F_box_assoc_1"/>
    <property type="match status" value="1"/>
</dbReference>
<dbReference type="InterPro" id="IPR036047">
    <property type="entry name" value="F-box-like_dom_sf"/>
</dbReference>
<keyword evidence="4" id="KW-1185">Reference proteome</keyword>
<accession>A0A2P6QW49</accession>
<comment type="caution">
    <text evidence="3">The sequence shown here is derived from an EMBL/GenBank/DDBJ whole genome shotgun (WGS) entry which is preliminary data.</text>
</comment>
<dbReference type="InterPro" id="IPR006527">
    <property type="entry name" value="F-box-assoc_dom_typ1"/>
</dbReference>
<feature type="domain" description="F-box" evidence="2">
    <location>
        <begin position="2"/>
        <end position="32"/>
    </location>
</feature>
<dbReference type="Pfam" id="PF12937">
    <property type="entry name" value="F-box-like"/>
    <property type="match status" value="1"/>
</dbReference>
<dbReference type="Gene3D" id="1.20.1280.50">
    <property type="match status" value="1"/>
</dbReference>
<dbReference type="STRING" id="74649.A0A2P6QW49"/>
<feature type="domain" description="F-box associated beta-propeller type 1" evidence="1">
    <location>
        <begin position="90"/>
        <end position="292"/>
    </location>
</feature>
<proteinExistence type="predicted"/>
<evidence type="ECO:0000259" key="1">
    <source>
        <dbReference type="Pfam" id="PF07734"/>
    </source>
</evidence>
<evidence type="ECO:0000259" key="2">
    <source>
        <dbReference type="Pfam" id="PF12937"/>
    </source>
</evidence>
<dbReference type="PANTHER" id="PTHR31672:SF13">
    <property type="entry name" value="F-BOX PROTEIN CPR30-LIKE"/>
    <property type="match status" value="1"/>
</dbReference>
<dbReference type="Proteomes" id="UP000238479">
    <property type="component" value="Chromosome 4"/>
</dbReference>
<dbReference type="Gramene" id="PRQ38381">
    <property type="protein sequence ID" value="PRQ38381"/>
    <property type="gene ID" value="RchiOBHm_Chr4g0413281"/>
</dbReference>
<dbReference type="InterPro" id="IPR050796">
    <property type="entry name" value="SCF_F-box_component"/>
</dbReference>
<reference evidence="3 4" key="1">
    <citation type="journal article" date="2018" name="Nat. Genet.">
        <title>The Rosa genome provides new insights in the design of modern roses.</title>
        <authorList>
            <person name="Bendahmane M."/>
        </authorList>
    </citation>
    <scope>NUCLEOTIDE SEQUENCE [LARGE SCALE GENOMIC DNA]</scope>
    <source>
        <strain evidence="4">cv. Old Blush</strain>
    </source>
</reference>
<dbReference type="EMBL" id="PDCK01000042">
    <property type="protein sequence ID" value="PRQ38381.1"/>
    <property type="molecule type" value="Genomic_DNA"/>
</dbReference>
<protein>
    <submittedName>
        <fullName evidence="3">Putative F-box domain-containing protein</fullName>
    </submittedName>
</protein>
<organism evidence="3 4">
    <name type="scientific">Rosa chinensis</name>
    <name type="common">China rose</name>
    <dbReference type="NCBI Taxonomy" id="74649"/>
    <lineage>
        <taxon>Eukaryota</taxon>
        <taxon>Viridiplantae</taxon>
        <taxon>Streptophyta</taxon>
        <taxon>Embryophyta</taxon>
        <taxon>Tracheophyta</taxon>
        <taxon>Spermatophyta</taxon>
        <taxon>Magnoliopsida</taxon>
        <taxon>eudicotyledons</taxon>
        <taxon>Gunneridae</taxon>
        <taxon>Pentapetalae</taxon>
        <taxon>rosids</taxon>
        <taxon>fabids</taxon>
        <taxon>Rosales</taxon>
        <taxon>Rosaceae</taxon>
        <taxon>Rosoideae</taxon>
        <taxon>Rosoideae incertae sedis</taxon>
        <taxon>Rosa</taxon>
    </lineage>
</organism>